<dbReference type="AlphaFoldDB" id="A0A4P7VZS3"/>
<keyword evidence="1" id="KW-0520">NAD</keyword>
<dbReference type="EMBL" id="CP039396">
    <property type="protein sequence ID" value="QCD41043.1"/>
    <property type="molecule type" value="Genomic_DNA"/>
</dbReference>
<evidence type="ECO:0000259" key="2">
    <source>
        <dbReference type="Pfam" id="PF01370"/>
    </source>
</evidence>
<evidence type="ECO:0000313" key="4">
    <source>
        <dbReference type="Proteomes" id="UP000297149"/>
    </source>
</evidence>
<dbReference type="Pfam" id="PF01370">
    <property type="entry name" value="Epimerase"/>
    <property type="match status" value="1"/>
</dbReference>
<dbReference type="InterPro" id="IPR036291">
    <property type="entry name" value="NAD(P)-bd_dom_sf"/>
</dbReference>
<proteinExistence type="predicted"/>
<dbReference type="SUPFAM" id="SSF51735">
    <property type="entry name" value="NAD(P)-binding Rossmann-fold domains"/>
    <property type="match status" value="1"/>
</dbReference>
<evidence type="ECO:0000256" key="1">
    <source>
        <dbReference type="ARBA" id="ARBA00023027"/>
    </source>
</evidence>
<sequence length="352" mass="39612">MNILVTGAAGFIGSYVVRRFAELGHNVTGLDNINTYYDHSLKYARLSEAGIAREEAEKWYKFTKSSMYGEHYRFIRMNLEDTEAMKMLFANGNFDTVINLGAQAGVRYSITNPHAYIESNVDGFINILEGCRDNGVGHLVYASSSSVYGLNGKIPFSEHDGIAHPVSLYAATKKSNELMAHAYSKLYGLPTTGLRFFTVYGPWGRPDMSPFLFIDAILHDRPIKVFNNGDMWRDFTYIDDIVEGIVRITSVIPQGNKDWDETNPDPATSSVPYRIYNIGNSQPTRLMDYIHCIENSIGHEAQKDFLPMQQGDVYQTYADSSALAEATGFRPSTPLQSGIDRTVAWFKEFYNL</sequence>
<dbReference type="PANTHER" id="PTHR43574">
    <property type="entry name" value="EPIMERASE-RELATED"/>
    <property type="match status" value="1"/>
</dbReference>
<dbReference type="InterPro" id="IPR001509">
    <property type="entry name" value="Epimerase_deHydtase"/>
</dbReference>
<accession>A0A4P7VZS3</accession>
<feature type="domain" description="NAD-dependent epimerase/dehydratase" evidence="2">
    <location>
        <begin position="3"/>
        <end position="251"/>
    </location>
</feature>
<dbReference type="PRINTS" id="PR01713">
    <property type="entry name" value="NUCEPIMERASE"/>
</dbReference>
<dbReference type="CDD" id="cd05253">
    <property type="entry name" value="UDP_GE_SDE_e"/>
    <property type="match status" value="1"/>
</dbReference>
<gene>
    <name evidence="3" type="ORF">E7747_01230</name>
</gene>
<dbReference type="KEGG" id="ddb:E7747_01230"/>
<dbReference type="Proteomes" id="UP000297149">
    <property type="component" value="Chromosome"/>
</dbReference>
<dbReference type="RefSeq" id="WP_136413576.1">
    <property type="nucleotide sequence ID" value="NZ_CAXHQF010000040.1"/>
</dbReference>
<protein>
    <submittedName>
        <fullName evidence="3">NAD-dependent epimerase</fullName>
    </submittedName>
</protein>
<organism evidence="3 4">
    <name type="scientific">Duncaniella dubosii</name>
    <dbReference type="NCBI Taxonomy" id="2518971"/>
    <lineage>
        <taxon>Bacteria</taxon>
        <taxon>Pseudomonadati</taxon>
        <taxon>Bacteroidota</taxon>
        <taxon>Bacteroidia</taxon>
        <taxon>Bacteroidales</taxon>
        <taxon>Muribaculaceae</taxon>
        <taxon>Duncaniella</taxon>
    </lineage>
</organism>
<name>A0A4P7VZS3_9BACT</name>
<reference evidence="4" key="1">
    <citation type="submission" date="2019-02" db="EMBL/GenBank/DDBJ databases">
        <title>Isolation and identification of novel species under the genus Muribaculum.</title>
        <authorList>
            <person name="Miyake S."/>
            <person name="Ding Y."/>
            <person name="Low A."/>
            <person name="Soh M."/>
            <person name="Seedorf H."/>
        </authorList>
    </citation>
    <scope>NUCLEOTIDE SEQUENCE [LARGE SCALE GENOMIC DNA]</scope>
    <source>
        <strain evidence="4">H5</strain>
    </source>
</reference>
<dbReference type="Gene3D" id="3.40.50.720">
    <property type="entry name" value="NAD(P)-binding Rossmann-like Domain"/>
    <property type="match status" value="1"/>
</dbReference>
<evidence type="ECO:0000313" key="3">
    <source>
        <dbReference type="EMBL" id="QCD41043.1"/>
    </source>
</evidence>
<keyword evidence="4" id="KW-1185">Reference proteome</keyword>